<dbReference type="AlphaFoldDB" id="C6HI12"/>
<sequence length="123" mass="14211">MAVKASRDFSRHIIIVEQVYNLIGGEITELRWHIDDKGVYLMIKRDDRHDGHFMKNIGFTPPAYVRTDVDGVFRSTKMTTMMMSHNTVWELPPISPIKMTFQNEASVLQKLSPSAVLDLETFR</sequence>
<accession>C6HI12</accession>
<reference evidence="2" key="1">
    <citation type="submission" date="2009-05" db="EMBL/GenBank/DDBJ databases">
        <title>The genome sequence of Ajellomyces capsulatus strain H143.</title>
        <authorList>
            <person name="Champion M."/>
            <person name="Cuomo C.A."/>
            <person name="Ma L.-J."/>
            <person name="Henn M.R."/>
            <person name="Sil A."/>
            <person name="Goldman B."/>
            <person name="Young S.K."/>
            <person name="Kodira C.D."/>
            <person name="Zeng Q."/>
            <person name="Koehrsen M."/>
            <person name="Alvarado L."/>
            <person name="Berlin A.M."/>
            <person name="Borenstein D."/>
            <person name="Chen Z."/>
            <person name="Engels R."/>
            <person name="Freedman E."/>
            <person name="Gellesch M."/>
            <person name="Goldberg J."/>
            <person name="Griggs A."/>
            <person name="Gujja S."/>
            <person name="Heiman D.I."/>
            <person name="Hepburn T.A."/>
            <person name="Howarth C."/>
            <person name="Jen D."/>
            <person name="Larson L."/>
            <person name="Lewis B."/>
            <person name="Mehta T."/>
            <person name="Park D."/>
            <person name="Pearson M."/>
            <person name="Roberts A."/>
            <person name="Saif S."/>
            <person name="Shea T.D."/>
            <person name="Shenoy N."/>
            <person name="Sisk P."/>
            <person name="Stolte C."/>
            <person name="Sykes S."/>
            <person name="Walk T."/>
            <person name="White J."/>
            <person name="Yandava C."/>
            <person name="Klein B."/>
            <person name="McEwen J.G."/>
            <person name="Puccia R."/>
            <person name="Goldman G.H."/>
            <person name="Felipe M.S."/>
            <person name="Nino-Vega G."/>
            <person name="San-Blas G."/>
            <person name="Taylor J.W."/>
            <person name="Mendoza L."/>
            <person name="Galagan J.E."/>
            <person name="Nusbaum C."/>
            <person name="Birren B.W."/>
        </authorList>
    </citation>
    <scope>NUCLEOTIDE SEQUENCE [LARGE SCALE GENOMIC DNA]</scope>
    <source>
        <strain evidence="2">H143</strain>
    </source>
</reference>
<gene>
    <name evidence="1" type="ORF">HCDG_06162</name>
</gene>
<proteinExistence type="predicted"/>
<dbReference type="EMBL" id="GG692428">
    <property type="protein sequence ID" value="EER39940.1"/>
    <property type="molecule type" value="Genomic_DNA"/>
</dbReference>
<evidence type="ECO:0000313" key="1">
    <source>
        <dbReference type="EMBL" id="EER39940.1"/>
    </source>
</evidence>
<protein>
    <submittedName>
        <fullName evidence="1">Uncharacterized protein</fullName>
    </submittedName>
</protein>
<dbReference type="Proteomes" id="UP000002624">
    <property type="component" value="Unassembled WGS sequence"/>
</dbReference>
<evidence type="ECO:0000313" key="2">
    <source>
        <dbReference type="Proteomes" id="UP000002624"/>
    </source>
</evidence>
<name>C6HI12_AJECH</name>
<dbReference type="VEuPathDB" id="FungiDB:HCDG_06162"/>
<organism evidence="1 2">
    <name type="scientific">Ajellomyces capsulatus (strain H143)</name>
    <name type="common">Darling's disease fungus</name>
    <name type="synonym">Histoplasma capsulatum</name>
    <dbReference type="NCBI Taxonomy" id="544712"/>
    <lineage>
        <taxon>Eukaryota</taxon>
        <taxon>Fungi</taxon>
        <taxon>Dikarya</taxon>
        <taxon>Ascomycota</taxon>
        <taxon>Pezizomycotina</taxon>
        <taxon>Eurotiomycetes</taxon>
        <taxon>Eurotiomycetidae</taxon>
        <taxon>Onygenales</taxon>
        <taxon>Ajellomycetaceae</taxon>
        <taxon>Histoplasma</taxon>
    </lineage>
</organism>
<dbReference type="HOGENOM" id="CLU_2014620_0_0_1"/>